<dbReference type="Gene3D" id="1.10.10.10">
    <property type="entry name" value="Winged helix-like DNA-binding domain superfamily/Winged helix DNA-binding domain"/>
    <property type="match status" value="1"/>
</dbReference>
<dbReference type="Pfam" id="PF03466">
    <property type="entry name" value="LysR_substrate"/>
    <property type="match status" value="1"/>
</dbReference>
<evidence type="ECO:0000313" key="6">
    <source>
        <dbReference type="EMBL" id="MFD1189917.1"/>
    </source>
</evidence>
<organism evidence="6 7">
    <name type="scientific">Phenylobacterium conjunctum</name>
    <dbReference type="NCBI Taxonomy" id="1298959"/>
    <lineage>
        <taxon>Bacteria</taxon>
        <taxon>Pseudomonadati</taxon>
        <taxon>Pseudomonadota</taxon>
        <taxon>Alphaproteobacteria</taxon>
        <taxon>Caulobacterales</taxon>
        <taxon>Caulobacteraceae</taxon>
        <taxon>Phenylobacterium</taxon>
    </lineage>
</organism>
<dbReference type="InterPro" id="IPR036390">
    <property type="entry name" value="WH_DNA-bd_sf"/>
</dbReference>
<dbReference type="InterPro" id="IPR005119">
    <property type="entry name" value="LysR_subst-bd"/>
</dbReference>
<dbReference type="SUPFAM" id="SSF53850">
    <property type="entry name" value="Periplasmic binding protein-like II"/>
    <property type="match status" value="1"/>
</dbReference>
<keyword evidence="2" id="KW-0805">Transcription regulation</keyword>
<dbReference type="InterPro" id="IPR058163">
    <property type="entry name" value="LysR-type_TF_proteobact-type"/>
</dbReference>
<dbReference type="RefSeq" id="WP_377352818.1">
    <property type="nucleotide sequence ID" value="NZ_JBHTLQ010000007.1"/>
</dbReference>
<proteinExistence type="inferred from homology"/>
<keyword evidence="4" id="KW-0804">Transcription</keyword>
<evidence type="ECO:0000313" key="7">
    <source>
        <dbReference type="Proteomes" id="UP001597216"/>
    </source>
</evidence>
<dbReference type="PRINTS" id="PR00039">
    <property type="entry name" value="HTHLYSR"/>
</dbReference>
<evidence type="ECO:0000256" key="1">
    <source>
        <dbReference type="ARBA" id="ARBA00009437"/>
    </source>
</evidence>
<dbReference type="PANTHER" id="PTHR30537">
    <property type="entry name" value="HTH-TYPE TRANSCRIPTIONAL REGULATOR"/>
    <property type="match status" value="1"/>
</dbReference>
<keyword evidence="7" id="KW-1185">Reference proteome</keyword>
<evidence type="ECO:0000256" key="3">
    <source>
        <dbReference type="ARBA" id="ARBA00023125"/>
    </source>
</evidence>
<dbReference type="CDD" id="cd08432">
    <property type="entry name" value="PBP2_GcdR_TrpI_HvrB_AmpR_like"/>
    <property type="match status" value="1"/>
</dbReference>
<dbReference type="PROSITE" id="PS50931">
    <property type="entry name" value="HTH_LYSR"/>
    <property type="match status" value="1"/>
</dbReference>
<evidence type="ECO:0000256" key="2">
    <source>
        <dbReference type="ARBA" id="ARBA00023015"/>
    </source>
</evidence>
<dbReference type="SUPFAM" id="SSF46785">
    <property type="entry name" value="Winged helix' DNA-binding domain"/>
    <property type="match status" value="1"/>
</dbReference>
<evidence type="ECO:0000259" key="5">
    <source>
        <dbReference type="PROSITE" id="PS50931"/>
    </source>
</evidence>
<dbReference type="Pfam" id="PF00126">
    <property type="entry name" value="HTH_1"/>
    <property type="match status" value="1"/>
</dbReference>
<keyword evidence="3" id="KW-0238">DNA-binding</keyword>
<dbReference type="InterPro" id="IPR036388">
    <property type="entry name" value="WH-like_DNA-bd_sf"/>
</dbReference>
<accession>A0ABW3SZK3</accession>
<dbReference type="Gene3D" id="3.40.190.10">
    <property type="entry name" value="Periplasmic binding protein-like II"/>
    <property type="match status" value="2"/>
</dbReference>
<comment type="similarity">
    <text evidence="1">Belongs to the LysR transcriptional regulatory family.</text>
</comment>
<dbReference type="InterPro" id="IPR000847">
    <property type="entry name" value="LysR_HTH_N"/>
</dbReference>
<feature type="domain" description="HTH lysR-type" evidence="5">
    <location>
        <begin position="8"/>
        <end position="65"/>
    </location>
</feature>
<reference evidence="7" key="1">
    <citation type="journal article" date="2019" name="Int. J. Syst. Evol. Microbiol.">
        <title>The Global Catalogue of Microorganisms (GCM) 10K type strain sequencing project: providing services to taxonomists for standard genome sequencing and annotation.</title>
        <authorList>
            <consortium name="The Broad Institute Genomics Platform"/>
            <consortium name="The Broad Institute Genome Sequencing Center for Infectious Disease"/>
            <person name="Wu L."/>
            <person name="Ma J."/>
        </authorList>
    </citation>
    <scope>NUCLEOTIDE SEQUENCE [LARGE SCALE GENOMIC DNA]</scope>
    <source>
        <strain evidence="7">CCUG 55074</strain>
    </source>
</reference>
<sequence>MSDPLAQIPLSAIRIFEAAARLSSFTRAAQELGVTQAAVSWQVKALEQRLGLPLFLRLTREVALTAEGQRLARAATEAMTGLRAALNEISGAADGVLTITALPSLAIQWLAPRLGGFQIAHPDIAVRLDTSVSVADLRRGEFDLALRGGRGDWPDMQVTALFRHVQTPLCAPATRDRLGLRDPADLLKAERIGSPDEWAVWFAAAGVEVSGPAAPPGFNADAQTLEVAAALSRDGVALGSPIFFATEIAQGRLVQPFDIAPDYGTGYFLVVPPERARLRKIAAFRDWITAQAAVDPVAIRHQRPS</sequence>
<dbReference type="EMBL" id="JBHTLQ010000007">
    <property type="protein sequence ID" value="MFD1189917.1"/>
    <property type="molecule type" value="Genomic_DNA"/>
</dbReference>
<gene>
    <name evidence="6" type="ORF">ACFQ27_04935</name>
</gene>
<evidence type="ECO:0000256" key="4">
    <source>
        <dbReference type="ARBA" id="ARBA00023163"/>
    </source>
</evidence>
<protein>
    <submittedName>
        <fullName evidence="6">LysR substrate-binding domain-containing protein</fullName>
    </submittedName>
</protein>
<comment type="caution">
    <text evidence="6">The sequence shown here is derived from an EMBL/GenBank/DDBJ whole genome shotgun (WGS) entry which is preliminary data.</text>
</comment>
<dbReference type="PANTHER" id="PTHR30537:SF26">
    <property type="entry name" value="GLYCINE CLEAVAGE SYSTEM TRANSCRIPTIONAL ACTIVATOR"/>
    <property type="match status" value="1"/>
</dbReference>
<name>A0ABW3SZK3_9CAUL</name>
<dbReference type="Proteomes" id="UP001597216">
    <property type="component" value="Unassembled WGS sequence"/>
</dbReference>